<dbReference type="Proteomes" id="UP000051461">
    <property type="component" value="Unassembled WGS sequence"/>
</dbReference>
<dbReference type="SUPFAM" id="SSF52540">
    <property type="entry name" value="P-loop containing nucleoside triphosphate hydrolases"/>
    <property type="match status" value="1"/>
</dbReference>
<dbReference type="EMBL" id="AZDA01000041">
    <property type="protein sequence ID" value="KRK39649.1"/>
    <property type="molecule type" value="Genomic_DNA"/>
</dbReference>
<dbReference type="PANTHER" id="PTHR43117:SF4">
    <property type="entry name" value="OSMOPROTECTANT IMPORT ATP-BINDING PROTEIN OSMV"/>
    <property type="match status" value="1"/>
</dbReference>
<dbReference type="InterPro" id="IPR027417">
    <property type="entry name" value="P-loop_NTPase"/>
</dbReference>
<dbReference type="GO" id="GO:0015418">
    <property type="term" value="F:ABC-type quaternary ammonium compound transporting activity"/>
    <property type="evidence" value="ECO:0007669"/>
    <property type="project" value="UniProtKB-EC"/>
</dbReference>
<evidence type="ECO:0000256" key="5">
    <source>
        <dbReference type="ARBA" id="ARBA00066388"/>
    </source>
</evidence>
<name>A0A0R1H720_9LACO</name>
<evidence type="ECO:0000256" key="3">
    <source>
        <dbReference type="ARBA" id="ARBA00022741"/>
    </source>
</evidence>
<evidence type="ECO:0000313" key="8">
    <source>
        <dbReference type="Proteomes" id="UP000051461"/>
    </source>
</evidence>
<dbReference type="GO" id="GO:0005524">
    <property type="term" value="F:ATP binding"/>
    <property type="evidence" value="ECO:0007669"/>
    <property type="project" value="UniProtKB-KW"/>
</dbReference>
<dbReference type="AlphaFoldDB" id="A0A0R1H720"/>
<evidence type="ECO:0000256" key="1">
    <source>
        <dbReference type="ARBA" id="ARBA00005417"/>
    </source>
</evidence>
<dbReference type="Gene3D" id="3.40.50.300">
    <property type="entry name" value="P-loop containing nucleotide triphosphate hydrolases"/>
    <property type="match status" value="1"/>
</dbReference>
<dbReference type="FunFam" id="3.40.50.300:FF:000425">
    <property type="entry name" value="Probable ABC transporter, ATP-binding subunit"/>
    <property type="match status" value="1"/>
</dbReference>
<protein>
    <recommendedName>
        <fullName evidence="5">ABC-type quaternary amine transporter</fullName>
        <ecNumber evidence="5">7.6.2.9</ecNumber>
    </recommendedName>
</protein>
<dbReference type="PATRIC" id="fig|1423726.3.peg.2481"/>
<evidence type="ECO:0000259" key="6">
    <source>
        <dbReference type="PROSITE" id="PS50893"/>
    </source>
</evidence>
<keyword evidence="8" id="KW-1185">Reference proteome</keyword>
<feature type="domain" description="ABC transporter" evidence="6">
    <location>
        <begin position="2"/>
        <end position="238"/>
    </location>
</feature>
<dbReference type="PANTHER" id="PTHR43117">
    <property type="entry name" value="OSMOPROTECTANT IMPORT ATP-BINDING PROTEIN OSMV"/>
    <property type="match status" value="1"/>
</dbReference>
<dbReference type="InterPro" id="IPR003593">
    <property type="entry name" value="AAA+_ATPase"/>
</dbReference>
<gene>
    <name evidence="7" type="ORF">FC07_GL002390</name>
</gene>
<dbReference type="Pfam" id="PF00005">
    <property type="entry name" value="ABC_tran"/>
    <property type="match status" value="1"/>
</dbReference>
<evidence type="ECO:0000256" key="2">
    <source>
        <dbReference type="ARBA" id="ARBA00022448"/>
    </source>
</evidence>
<dbReference type="PROSITE" id="PS00211">
    <property type="entry name" value="ABC_TRANSPORTER_1"/>
    <property type="match status" value="1"/>
</dbReference>
<dbReference type="EC" id="7.6.2.9" evidence="5"/>
<accession>A0A0R1H720</accession>
<reference evidence="7 8" key="1">
    <citation type="journal article" date="2015" name="Genome Announc.">
        <title>Expanding the biotechnology potential of lactobacilli through comparative genomics of 213 strains and associated genera.</title>
        <authorList>
            <person name="Sun Z."/>
            <person name="Harris H.M."/>
            <person name="McCann A."/>
            <person name="Guo C."/>
            <person name="Argimon S."/>
            <person name="Zhang W."/>
            <person name="Yang X."/>
            <person name="Jeffery I.B."/>
            <person name="Cooney J.C."/>
            <person name="Kagawa T.F."/>
            <person name="Liu W."/>
            <person name="Song Y."/>
            <person name="Salvetti E."/>
            <person name="Wrobel A."/>
            <person name="Rasinkangas P."/>
            <person name="Parkhill J."/>
            <person name="Rea M.C."/>
            <person name="O'Sullivan O."/>
            <person name="Ritari J."/>
            <person name="Douillard F.P."/>
            <person name="Paul Ross R."/>
            <person name="Yang R."/>
            <person name="Briner A.E."/>
            <person name="Felis G.E."/>
            <person name="de Vos W.M."/>
            <person name="Barrangou R."/>
            <person name="Klaenhammer T.R."/>
            <person name="Caufield P.W."/>
            <person name="Cui Y."/>
            <person name="Zhang H."/>
            <person name="O'Toole P.W."/>
        </authorList>
    </citation>
    <scope>NUCLEOTIDE SEQUENCE [LARGE SCALE GENOMIC DNA]</scope>
    <source>
        <strain evidence="7 8">DSM 20003</strain>
    </source>
</reference>
<keyword evidence="3" id="KW-0547">Nucleotide-binding</keyword>
<evidence type="ECO:0000313" key="7">
    <source>
        <dbReference type="EMBL" id="KRK39649.1"/>
    </source>
</evidence>
<organism evidence="7 8">
    <name type="scientific">Loigolactobacillus bifermentans DSM 20003</name>
    <dbReference type="NCBI Taxonomy" id="1423726"/>
    <lineage>
        <taxon>Bacteria</taxon>
        <taxon>Bacillati</taxon>
        <taxon>Bacillota</taxon>
        <taxon>Bacilli</taxon>
        <taxon>Lactobacillales</taxon>
        <taxon>Lactobacillaceae</taxon>
        <taxon>Loigolactobacillus</taxon>
    </lineage>
</organism>
<sequence>MIQVENVSKRFPKTQADAVQPTSFTVAAGEFITILGTSGSGKTTLMKMINRLYEPTTGTIYINGQDTRQMDVNVLRRRIGYVIQQHGLFEHWTVAQNIATVCQILKWDKAKIAQRVDETLRLVQLDPDQYRNRHPHQLSGGEQQRVGIARALAADPDILLMDEPFGAVDAVNRATLQDEIQQIQRQTHKTIIFVTHDIDEALKLGDRTMLFRSGVIQQFATQDELFLQPANDFVADFLKVHDQVTQWRYIHAGSLVQTWQAAAHTPTIDPVAADQPLAVVVEHFLKAPATSVTVVDVPHQRCGELTLADLARLAEAPSC</sequence>
<keyword evidence="2" id="KW-0813">Transport</keyword>
<comment type="similarity">
    <text evidence="1">Belongs to the ABC transporter superfamily.</text>
</comment>
<dbReference type="GO" id="GO:0016887">
    <property type="term" value="F:ATP hydrolysis activity"/>
    <property type="evidence" value="ECO:0007669"/>
    <property type="project" value="InterPro"/>
</dbReference>
<keyword evidence="4" id="KW-0067">ATP-binding</keyword>
<dbReference type="InterPro" id="IPR017871">
    <property type="entry name" value="ABC_transporter-like_CS"/>
</dbReference>
<evidence type="ECO:0000256" key="4">
    <source>
        <dbReference type="ARBA" id="ARBA00022840"/>
    </source>
</evidence>
<dbReference type="STRING" id="1423726.FC07_GL002390"/>
<dbReference type="SMART" id="SM00382">
    <property type="entry name" value="AAA"/>
    <property type="match status" value="1"/>
</dbReference>
<comment type="caution">
    <text evidence="7">The sequence shown here is derived from an EMBL/GenBank/DDBJ whole genome shotgun (WGS) entry which is preliminary data.</text>
</comment>
<dbReference type="PROSITE" id="PS50893">
    <property type="entry name" value="ABC_TRANSPORTER_2"/>
    <property type="match status" value="1"/>
</dbReference>
<dbReference type="InterPro" id="IPR003439">
    <property type="entry name" value="ABC_transporter-like_ATP-bd"/>
</dbReference>
<proteinExistence type="inferred from homology"/>